<dbReference type="Gene3D" id="2.60.40.1670">
    <property type="entry name" value="beta-sandwich domain of Sec23/24"/>
    <property type="match status" value="1"/>
</dbReference>
<dbReference type="Proteomes" id="UP000789901">
    <property type="component" value="Unassembled WGS sequence"/>
</dbReference>
<name>A0ABN7WKJ7_GIGMA</name>
<evidence type="ECO:0000313" key="2">
    <source>
        <dbReference type="Proteomes" id="UP000789901"/>
    </source>
</evidence>
<sequence>SQVANNFGNFNMQNVTDLELASINSDKAFGALLKYNRAN</sequence>
<organism evidence="1 2">
    <name type="scientific">Gigaspora margarita</name>
    <dbReference type="NCBI Taxonomy" id="4874"/>
    <lineage>
        <taxon>Eukaryota</taxon>
        <taxon>Fungi</taxon>
        <taxon>Fungi incertae sedis</taxon>
        <taxon>Mucoromycota</taxon>
        <taxon>Glomeromycotina</taxon>
        <taxon>Glomeromycetes</taxon>
        <taxon>Diversisporales</taxon>
        <taxon>Gigasporaceae</taxon>
        <taxon>Gigaspora</taxon>
    </lineage>
</organism>
<proteinExistence type="predicted"/>
<gene>
    <name evidence="1" type="ORF">GMARGA_LOCUS32152</name>
</gene>
<keyword evidence="2" id="KW-1185">Reference proteome</keyword>
<evidence type="ECO:0000313" key="1">
    <source>
        <dbReference type="EMBL" id="CAG8834614.1"/>
    </source>
</evidence>
<dbReference type="SUPFAM" id="SSF81995">
    <property type="entry name" value="beta-sandwich domain of Sec23/24"/>
    <property type="match status" value="1"/>
</dbReference>
<dbReference type="EMBL" id="CAJVQB010049751">
    <property type="protein sequence ID" value="CAG8834614.1"/>
    <property type="molecule type" value="Genomic_DNA"/>
</dbReference>
<reference evidence="1 2" key="1">
    <citation type="submission" date="2021-06" db="EMBL/GenBank/DDBJ databases">
        <authorList>
            <person name="Kallberg Y."/>
            <person name="Tangrot J."/>
            <person name="Rosling A."/>
        </authorList>
    </citation>
    <scope>NUCLEOTIDE SEQUENCE [LARGE SCALE GENOMIC DNA]</scope>
    <source>
        <strain evidence="1 2">120-4 pot B 10/14</strain>
    </source>
</reference>
<protein>
    <submittedName>
        <fullName evidence="1">2687_t:CDS:1</fullName>
    </submittedName>
</protein>
<feature type="non-terminal residue" evidence="1">
    <location>
        <position position="1"/>
    </location>
</feature>
<comment type="caution">
    <text evidence="1">The sequence shown here is derived from an EMBL/GenBank/DDBJ whole genome shotgun (WGS) entry which is preliminary data.</text>
</comment>
<accession>A0ABN7WKJ7</accession>